<evidence type="ECO:0000313" key="3">
    <source>
        <dbReference type="Proteomes" id="UP001597295"/>
    </source>
</evidence>
<feature type="transmembrane region" description="Helical" evidence="1">
    <location>
        <begin position="15"/>
        <end position="36"/>
    </location>
</feature>
<dbReference type="EMBL" id="JBHUIP010000014">
    <property type="protein sequence ID" value="MFD2264881.1"/>
    <property type="molecule type" value="Genomic_DNA"/>
</dbReference>
<dbReference type="Proteomes" id="UP001597295">
    <property type="component" value="Unassembled WGS sequence"/>
</dbReference>
<gene>
    <name evidence="2" type="ORF">ACFSM5_18385</name>
</gene>
<evidence type="ECO:0000313" key="2">
    <source>
        <dbReference type="EMBL" id="MFD2264881.1"/>
    </source>
</evidence>
<accession>A0ABW5DWL1</accession>
<dbReference type="PANTHER" id="PTHR32309:SF13">
    <property type="entry name" value="FERRIC ENTEROBACTIN TRANSPORT PROTEIN FEPE"/>
    <property type="match status" value="1"/>
</dbReference>
<keyword evidence="1" id="KW-1133">Transmembrane helix</keyword>
<name>A0ABW5DWL1_9PROT</name>
<keyword evidence="1" id="KW-0472">Membrane</keyword>
<dbReference type="RefSeq" id="WP_379878015.1">
    <property type="nucleotide sequence ID" value="NZ_JBHUIP010000014.1"/>
</dbReference>
<keyword evidence="1" id="KW-0812">Transmembrane</keyword>
<dbReference type="InterPro" id="IPR050445">
    <property type="entry name" value="Bact_polysacc_biosynth/exp"/>
</dbReference>
<reference evidence="3" key="1">
    <citation type="journal article" date="2019" name="Int. J. Syst. Evol. Microbiol.">
        <title>The Global Catalogue of Microorganisms (GCM) 10K type strain sequencing project: providing services to taxonomists for standard genome sequencing and annotation.</title>
        <authorList>
            <consortium name="The Broad Institute Genomics Platform"/>
            <consortium name="The Broad Institute Genome Sequencing Center for Infectious Disease"/>
            <person name="Wu L."/>
            <person name="Ma J."/>
        </authorList>
    </citation>
    <scope>NUCLEOTIDE SEQUENCE [LARGE SCALE GENOMIC DNA]</scope>
    <source>
        <strain evidence="3">CGMCC 1.19062</strain>
    </source>
</reference>
<proteinExistence type="predicted"/>
<protein>
    <recommendedName>
        <fullName evidence="4">Capsular polysaccharide transport system permease protein</fullName>
    </recommendedName>
</protein>
<keyword evidence="3" id="KW-1185">Reference proteome</keyword>
<comment type="caution">
    <text evidence="2">The sequence shown here is derived from an EMBL/GenBank/DDBJ whole genome shotgun (WGS) entry which is preliminary data.</text>
</comment>
<dbReference type="PANTHER" id="PTHR32309">
    <property type="entry name" value="TYROSINE-PROTEIN KINASE"/>
    <property type="match status" value="1"/>
</dbReference>
<evidence type="ECO:0008006" key="4">
    <source>
        <dbReference type="Google" id="ProtNLM"/>
    </source>
</evidence>
<feature type="transmembrane region" description="Helical" evidence="1">
    <location>
        <begin position="337"/>
        <end position="361"/>
    </location>
</feature>
<evidence type="ECO:0000256" key="1">
    <source>
        <dbReference type="SAM" id="Phobius"/>
    </source>
</evidence>
<organism evidence="2 3">
    <name type="scientific">Lacibacterium aquatile</name>
    <dbReference type="NCBI Taxonomy" id="1168082"/>
    <lineage>
        <taxon>Bacteria</taxon>
        <taxon>Pseudomonadati</taxon>
        <taxon>Pseudomonadota</taxon>
        <taxon>Alphaproteobacteria</taxon>
        <taxon>Rhodospirillales</taxon>
        <taxon>Rhodospirillaceae</taxon>
    </lineage>
</organism>
<sequence length="366" mass="40914">MAGKKETSFLLKPKVWFAFLLVFLPTILCAFYYTLVASDIYVSETRFAVRTLGGGGGESSPAKVSIQAVISDTIGVVDYLSSLDAMKAVDAKHDLRKIYQDPSADFWVRLRKNASQEQMLEYYRRRLEVSVDNISGIITLKVQAFHPETAKQIADTLVSLSEGLVNKFSQRVTADYRALAGAEIALAEKQLTEARLALTRYREEQRTLDTTESSKAVMDIVGRMRADLAKVEADMRANAAFLRPDNPRMFALRTQAAALRDQIDRESTRVGGEQDKLAQIVGEFERLEISRSFAEKRYGFALEAAESARAEAMRQHSYLVSIVRAQVAEEALYPRRLLIIVTVLVASLMIYAIGSLVVVGIRDHFI</sequence>